<dbReference type="Gene3D" id="3.20.20.70">
    <property type="entry name" value="Aldolase class I"/>
    <property type="match status" value="1"/>
</dbReference>
<evidence type="ECO:0000256" key="3">
    <source>
        <dbReference type="ARBA" id="ARBA00013236"/>
    </source>
</evidence>
<dbReference type="NCBIfam" id="TIGR01513">
    <property type="entry name" value="NAPRTase_put"/>
    <property type="match status" value="1"/>
</dbReference>
<dbReference type="Pfam" id="PF04095">
    <property type="entry name" value="NAPRTase"/>
    <property type="match status" value="1"/>
</dbReference>
<gene>
    <name evidence="13" type="ORF">RQL38_00490</name>
</gene>
<dbReference type="PANTHER" id="PTHR11098">
    <property type="entry name" value="NICOTINATE PHOSPHORIBOSYLTRANSFERASE"/>
    <property type="match status" value="1"/>
</dbReference>
<dbReference type="InterPro" id="IPR007229">
    <property type="entry name" value="Nic_PRibTrfase-Fam"/>
</dbReference>
<dbReference type="Pfam" id="PF17956">
    <property type="entry name" value="NAPRTase_C"/>
    <property type="match status" value="1"/>
</dbReference>
<dbReference type="InterPro" id="IPR036068">
    <property type="entry name" value="Nicotinate_pribotase-like_C"/>
</dbReference>
<evidence type="ECO:0000256" key="7">
    <source>
        <dbReference type="ARBA" id="ARBA00022679"/>
    </source>
</evidence>
<dbReference type="Pfam" id="PF17767">
    <property type="entry name" value="NAPRTase_N"/>
    <property type="match status" value="1"/>
</dbReference>
<evidence type="ECO:0000256" key="6">
    <source>
        <dbReference type="ARBA" id="ARBA00022642"/>
    </source>
</evidence>
<proteinExistence type="inferred from homology"/>
<keyword evidence="6 9" id="KW-0662">Pyridine nucleotide biosynthesis</keyword>
<dbReference type="EC" id="6.3.4.21" evidence="3 9"/>
<accession>A0ABZ2H051</accession>
<evidence type="ECO:0000256" key="5">
    <source>
        <dbReference type="ARBA" id="ARBA00022598"/>
    </source>
</evidence>
<comment type="PTM">
    <text evidence="9">Transiently phosphorylated on a His residue during the reaction cycle. Phosphorylation strongly increases the affinity for substrates and increases the rate of nicotinate D-ribonucleotide production. Dephosphorylation regenerates the low-affinity form of the enzyme, leading to product release.</text>
</comment>
<evidence type="ECO:0000256" key="4">
    <source>
        <dbReference type="ARBA" id="ARBA00022553"/>
    </source>
</evidence>
<sequence length="465" mass="53454">MFALTGSYIDHYQLTTAQVYFLRKKSKDRAIFDYFFRKIPFNGGYAVFAGLDNLLNAIEKFHFDEIDEKYFKELKYHSNFINYLKNFRFNGTVYSVLEGEIVFPFCPLVIIEANLIEAQLIETILLNILNFQTLIATKASRIRRIAGNCQLFDCGLRRSQGLGGYHASRASIIGGFNSTSNVSIGRDYQVPVFGTMTHSFVQSYKKESDAFRDFFSIWPKSCLFLLDTYNTLYSGIPNAIKVAKEIEKTGKKLMGVRLDSGDLFYLGKKVRYALNIAGLDYIKIAVSNQLNEYVIKDLLDKKIPIDIFGVGTDLVIGYPDAALDGVYKLSFLNCNPSIKYSDDIYKKNFPYKKQVYRVLDKNGYFLGADVISLSEEHKVSVMHHPFNNKKSLFIDKYDQKPLLHKVMEKGRRLFSSKELVDISKYSSKRLEFLPNKYKCLFRPSVYKVGLSDILKKKFNKILSLI</sequence>
<dbReference type="InterPro" id="IPR006405">
    <property type="entry name" value="Nic_PRibTrfase_pncB"/>
</dbReference>
<dbReference type="Proteomes" id="UP001360424">
    <property type="component" value="Chromosome"/>
</dbReference>
<organism evidence="13 14">
    <name type="scientific">Candidatus Legionella polyplacis</name>
    <dbReference type="NCBI Taxonomy" id="2005262"/>
    <lineage>
        <taxon>Bacteria</taxon>
        <taxon>Pseudomonadati</taxon>
        <taxon>Pseudomonadota</taxon>
        <taxon>Gammaproteobacteria</taxon>
        <taxon>Legionellales</taxon>
        <taxon>Legionellaceae</taxon>
        <taxon>Legionella</taxon>
    </lineage>
</organism>
<name>A0ABZ2H051_9GAMM</name>
<feature type="domain" description="Nicotinate/nicotinamide phosphoribosyltransferase" evidence="10">
    <location>
        <begin position="150"/>
        <end position="335"/>
    </location>
</feature>
<keyword evidence="14" id="KW-1185">Reference proteome</keyword>
<dbReference type="InterPro" id="IPR041619">
    <property type="entry name" value="NAPRTase_C"/>
</dbReference>
<dbReference type="SUPFAM" id="SSF54675">
    <property type="entry name" value="Nicotinate/Quinolinate PRTase N-terminal domain-like"/>
    <property type="match status" value="1"/>
</dbReference>
<evidence type="ECO:0000259" key="11">
    <source>
        <dbReference type="Pfam" id="PF17767"/>
    </source>
</evidence>
<dbReference type="GO" id="GO:0004516">
    <property type="term" value="F:nicotinate phosphoribosyltransferase activity"/>
    <property type="evidence" value="ECO:0007669"/>
    <property type="project" value="UniProtKB-EC"/>
</dbReference>
<keyword evidence="4" id="KW-0597">Phosphoprotein</keyword>
<evidence type="ECO:0000256" key="8">
    <source>
        <dbReference type="ARBA" id="ARBA00048668"/>
    </source>
</evidence>
<dbReference type="InterPro" id="IPR041525">
    <property type="entry name" value="N/Namide_PRibTrfase"/>
</dbReference>
<protein>
    <recommendedName>
        <fullName evidence="3 9">Nicotinate phosphoribosyltransferase</fullName>
        <ecNumber evidence="3 9">6.3.4.21</ecNumber>
    </recommendedName>
</protein>
<comment type="catalytic activity">
    <reaction evidence="8 9">
        <text>5-phospho-alpha-D-ribose 1-diphosphate + nicotinate + ATP + H2O = nicotinate beta-D-ribonucleotide + ADP + phosphate + diphosphate</text>
        <dbReference type="Rhea" id="RHEA:36163"/>
        <dbReference type="ChEBI" id="CHEBI:15377"/>
        <dbReference type="ChEBI" id="CHEBI:30616"/>
        <dbReference type="ChEBI" id="CHEBI:32544"/>
        <dbReference type="ChEBI" id="CHEBI:33019"/>
        <dbReference type="ChEBI" id="CHEBI:43474"/>
        <dbReference type="ChEBI" id="CHEBI:57502"/>
        <dbReference type="ChEBI" id="CHEBI:58017"/>
        <dbReference type="ChEBI" id="CHEBI:456216"/>
        <dbReference type="EC" id="6.3.4.21"/>
    </reaction>
</comment>
<evidence type="ECO:0000256" key="9">
    <source>
        <dbReference type="RuleBase" id="RU365100"/>
    </source>
</evidence>
<evidence type="ECO:0000259" key="12">
    <source>
        <dbReference type="Pfam" id="PF17956"/>
    </source>
</evidence>
<evidence type="ECO:0000256" key="2">
    <source>
        <dbReference type="ARBA" id="ARBA00010897"/>
    </source>
</evidence>
<keyword evidence="5 9" id="KW-0436">Ligase</keyword>
<dbReference type="SUPFAM" id="SSF51690">
    <property type="entry name" value="Nicotinate/Quinolinate PRTase C-terminal domain-like"/>
    <property type="match status" value="1"/>
</dbReference>
<comment type="similarity">
    <text evidence="2 9">Belongs to the NAPRTase family.</text>
</comment>
<dbReference type="InterPro" id="IPR013785">
    <property type="entry name" value="Aldolase_TIM"/>
</dbReference>
<evidence type="ECO:0000313" key="13">
    <source>
        <dbReference type="EMBL" id="WWR12106.1"/>
    </source>
</evidence>
<keyword evidence="13" id="KW-0328">Glycosyltransferase</keyword>
<evidence type="ECO:0000259" key="10">
    <source>
        <dbReference type="Pfam" id="PF04095"/>
    </source>
</evidence>
<dbReference type="InterPro" id="IPR040727">
    <property type="entry name" value="NAPRTase_N"/>
</dbReference>
<evidence type="ECO:0000256" key="1">
    <source>
        <dbReference type="ARBA" id="ARBA00004952"/>
    </source>
</evidence>
<dbReference type="CDD" id="cd01570">
    <property type="entry name" value="NAPRTase_A"/>
    <property type="match status" value="1"/>
</dbReference>
<dbReference type="PIRSF" id="PIRSF000484">
    <property type="entry name" value="NAPRT"/>
    <property type="match status" value="1"/>
</dbReference>
<dbReference type="NCBIfam" id="NF006695">
    <property type="entry name" value="PRK09243.1-2"/>
    <property type="match status" value="1"/>
</dbReference>
<feature type="domain" description="Nicotinate phosphoribosyltransferase C-terminal" evidence="12">
    <location>
        <begin position="352"/>
        <end position="456"/>
    </location>
</feature>
<evidence type="ECO:0000313" key="14">
    <source>
        <dbReference type="Proteomes" id="UP001360424"/>
    </source>
</evidence>
<keyword evidence="7 9" id="KW-0808">Transferase</keyword>
<feature type="domain" description="Nicotinate phosphoribosyltransferase N-terminal" evidence="11">
    <location>
        <begin position="10"/>
        <end position="130"/>
    </location>
</feature>
<dbReference type="EMBL" id="CP135136">
    <property type="protein sequence ID" value="WWR12106.1"/>
    <property type="molecule type" value="Genomic_DNA"/>
</dbReference>
<dbReference type="GO" id="GO:0016757">
    <property type="term" value="F:glycosyltransferase activity"/>
    <property type="evidence" value="ECO:0007669"/>
    <property type="project" value="UniProtKB-KW"/>
</dbReference>
<reference evidence="13" key="1">
    <citation type="submission" date="2023-09" db="EMBL/GenBank/DDBJ databases">
        <title>Genomes of two closely related lineages of the louse Polyplax serrata with different host specificities.</title>
        <authorList>
            <person name="Martinu J."/>
            <person name="Tarabai H."/>
            <person name="Stefka J."/>
            <person name="Hypsa V."/>
        </authorList>
    </citation>
    <scope>NUCLEOTIDE SEQUENCE [LARGE SCALE GENOMIC DNA]</scope>
    <source>
        <strain evidence="13">HR10_N</strain>
    </source>
</reference>
<dbReference type="RefSeq" id="WP_338521733.1">
    <property type="nucleotide sequence ID" value="NZ_CP135136.1"/>
</dbReference>
<dbReference type="PANTHER" id="PTHR11098:SF1">
    <property type="entry name" value="NICOTINATE PHOSPHORIBOSYLTRANSFERASE"/>
    <property type="match status" value="1"/>
</dbReference>
<comment type="function">
    <text evidence="9">Catalyzes the first step in the biosynthesis of NAD from nicotinic acid, the ATP-dependent synthesis of beta-nicotinate D-ribonucleotide from nicotinate and 5-phospho-D-ribose 1-phosphate.</text>
</comment>
<comment type="pathway">
    <text evidence="1 9">Cofactor biosynthesis; NAD(+) biosynthesis; nicotinate D-ribonucleotide from nicotinate: step 1/1.</text>
</comment>
<dbReference type="Gene3D" id="3.20.140.10">
    <property type="entry name" value="nicotinate phosphoribosyltransferase"/>
    <property type="match status" value="1"/>
</dbReference>
<dbReference type="NCBIfam" id="NF009131">
    <property type="entry name" value="PRK12484.1"/>
    <property type="match status" value="1"/>
</dbReference>